<comment type="caution">
    <text evidence="2">The sequence shown here is derived from an EMBL/GenBank/DDBJ whole genome shotgun (WGS) entry which is preliminary data.</text>
</comment>
<dbReference type="Proteomes" id="UP000242450">
    <property type="component" value="Chromosome 24"/>
</dbReference>
<protein>
    <submittedName>
        <fullName evidence="2">Uncharacterized protein</fullName>
    </submittedName>
</protein>
<feature type="region of interest" description="Disordered" evidence="1">
    <location>
        <begin position="35"/>
        <end position="77"/>
    </location>
</feature>
<organism evidence="2 3">
    <name type="scientific">Cervus elaphus hippelaphus</name>
    <name type="common">European red deer</name>
    <dbReference type="NCBI Taxonomy" id="46360"/>
    <lineage>
        <taxon>Eukaryota</taxon>
        <taxon>Metazoa</taxon>
        <taxon>Chordata</taxon>
        <taxon>Craniata</taxon>
        <taxon>Vertebrata</taxon>
        <taxon>Euteleostomi</taxon>
        <taxon>Mammalia</taxon>
        <taxon>Eutheria</taxon>
        <taxon>Laurasiatheria</taxon>
        <taxon>Artiodactyla</taxon>
        <taxon>Ruminantia</taxon>
        <taxon>Pecora</taxon>
        <taxon>Cervidae</taxon>
        <taxon>Cervinae</taxon>
        <taxon>Cervus</taxon>
    </lineage>
</organism>
<reference evidence="2 3" key="1">
    <citation type="journal article" date="2018" name="Mol. Genet. Genomics">
        <title>The red deer Cervus elaphus genome CerEla1.0: sequencing, annotating, genes, and chromosomes.</title>
        <authorList>
            <person name="Bana N.A."/>
            <person name="Nyiri A."/>
            <person name="Nagy J."/>
            <person name="Frank K."/>
            <person name="Nagy T."/>
            <person name="Steger V."/>
            <person name="Schiller M."/>
            <person name="Lakatos P."/>
            <person name="Sugar L."/>
            <person name="Horn P."/>
            <person name="Barta E."/>
            <person name="Orosz L."/>
        </authorList>
    </citation>
    <scope>NUCLEOTIDE SEQUENCE [LARGE SCALE GENOMIC DNA]</scope>
    <source>
        <strain evidence="2">Hungarian</strain>
    </source>
</reference>
<gene>
    <name evidence="2" type="ORF">Celaphus_00010327</name>
</gene>
<name>A0A212C960_CEREH</name>
<evidence type="ECO:0000256" key="1">
    <source>
        <dbReference type="SAM" id="MobiDB-lite"/>
    </source>
</evidence>
<evidence type="ECO:0000313" key="2">
    <source>
        <dbReference type="EMBL" id="OWK02516.1"/>
    </source>
</evidence>
<dbReference type="AlphaFoldDB" id="A0A212C960"/>
<proteinExistence type="predicted"/>
<sequence length="77" mass="8881">MQVLDSIQHLEDEAAGIPLRVEAFFHNSVKQLTARHPAARDRAVWPRQRWMQRDQGGGSRDGDPEQEQPLFYPVSQK</sequence>
<dbReference type="EMBL" id="MKHE01000024">
    <property type="protein sequence ID" value="OWK02516.1"/>
    <property type="molecule type" value="Genomic_DNA"/>
</dbReference>
<accession>A0A212C960</accession>
<keyword evidence="3" id="KW-1185">Reference proteome</keyword>
<evidence type="ECO:0000313" key="3">
    <source>
        <dbReference type="Proteomes" id="UP000242450"/>
    </source>
</evidence>